<dbReference type="STRING" id="28885.EI16_07430"/>
<comment type="caution">
    <text evidence="5">The sequence shown here is derived from an EMBL/GenBank/DDBJ whole genome shotgun (WGS) entry which is preliminary data.</text>
</comment>
<evidence type="ECO:0000259" key="4">
    <source>
        <dbReference type="PROSITE" id="PS51118"/>
    </source>
</evidence>
<sequence length="124" mass="14388">MSVCESCGIRVNNQVYNCAFQVAIDVLDGKWKGLILWYLQFGTKRNSELRRLIPSITQKMLTQKLRELEDEGIVYRTVYPVVPPKVEYSLTEQGEKLIPILKSLYEWGEDYIVERQAEDKAQTA</sequence>
<dbReference type="Gene3D" id="1.10.10.10">
    <property type="entry name" value="Winged helix-like DNA-binding domain superfamily/Winged helix DNA-binding domain"/>
    <property type="match status" value="1"/>
</dbReference>
<keyword evidence="6" id="KW-1185">Reference proteome</keyword>
<dbReference type="PANTHER" id="PTHR33204">
    <property type="entry name" value="TRANSCRIPTIONAL REGULATOR, MARR FAMILY"/>
    <property type="match status" value="1"/>
</dbReference>
<dbReference type="PROSITE" id="PS51118">
    <property type="entry name" value="HTH_HXLR"/>
    <property type="match status" value="1"/>
</dbReference>
<accession>A0A067A0H9</accession>
<proteinExistence type="predicted"/>
<keyword evidence="1" id="KW-0805">Transcription regulation</keyword>
<evidence type="ECO:0000313" key="6">
    <source>
        <dbReference type="Proteomes" id="UP000027341"/>
    </source>
</evidence>
<gene>
    <name evidence="5" type="ORF">EI16_07430</name>
</gene>
<keyword evidence="2" id="KW-0238">DNA-binding</keyword>
<dbReference type="Proteomes" id="UP000027341">
    <property type="component" value="Unassembled WGS sequence"/>
</dbReference>
<dbReference type="InterPro" id="IPR036388">
    <property type="entry name" value="WH-like_DNA-bd_sf"/>
</dbReference>
<dbReference type="SUPFAM" id="SSF46785">
    <property type="entry name" value="Winged helix' DNA-binding domain"/>
    <property type="match status" value="1"/>
</dbReference>
<dbReference type="RefSeq" id="WP_029911568.1">
    <property type="nucleotide sequence ID" value="NZ_AP020335.1"/>
</dbReference>
<dbReference type="InterPro" id="IPR036390">
    <property type="entry name" value="WH_DNA-bd_sf"/>
</dbReference>
<dbReference type="Pfam" id="PF01638">
    <property type="entry name" value="HxlR"/>
    <property type="match status" value="1"/>
</dbReference>
<organism evidence="5 6">
    <name type="scientific">Hydrogenovibrio marinus</name>
    <dbReference type="NCBI Taxonomy" id="28885"/>
    <lineage>
        <taxon>Bacteria</taxon>
        <taxon>Pseudomonadati</taxon>
        <taxon>Pseudomonadota</taxon>
        <taxon>Gammaproteobacteria</taxon>
        <taxon>Thiotrichales</taxon>
        <taxon>Piscirickettsiaceae</taxon>
        <taxon>Hydrogenovibrio</taxon>
    </lineage>
</organism>
<feature type="domain" description="HTH hxlR-type" evidence="4">
    <location>
        <begin position="18"/>
        <end position="116"/>
    </location>
</feature>
<evidence type="ECO:0000313" key="5">
    <source>
        <dbReference type="EMBL" id="KDN96111.1"/>
    </source>
</evidence>
<protein>
    <submittedName>
        <fullName evidence="5">HxlR family transcriptional regulator</fullName>
    </submittedName>
</protein>
<dbReference type="AlphaFoldDB" id="A0A067A0H9"/>
<dbReference type="PANTHER" id="PTHR33204:SF29">
    <property type="entry name" value="TRANSCRIPTIONAL REGULATOR"/>
    <property type="match status" value="1"/>
</dbReference>
<evidence type="ECO:0000256" key="3">
    <source>
        <dbReference type="ARBA" id="ARBA00023163"/>
    </source>
</evidence>
<reference evidence="5 6" key="1">
    <citation type="submission" date="2014-04" db="EMBL/GenBank/DDBJ databases">
        <title>Draft genome sequence of Hydrogenovibrio marinus MH-110, a model organism for aerobic H2 metabolism.</title>
        <authorList>
            <person name="Cha H.J."/>
            <person name="Jo B.H."/>
            <person name="Hwang B.H."/>
        </authorList>
    </citation>
    <scope>NUCLEOTIDE SEQUENCE [LARGE SCALE GENOMIC DNA]</scope>
    <source>
        <strain evidence="5 6">MH-110</strain>
    </source>
</reference>
<evidence type="ECO:0000256" key="1">
    <source>
        <dbReference type="ARBA" id="ARBA00023015"/>
    </source>
</evidence>
<dbReference type="GO" id="GO:0003677">
    <property type="term" value="F:DNA binding"/>
    <property type="evidence" value="ECO:0007669"/>
    <property type="project" value="UniProtKB-KW"/>
</dbReference>
<dbReference type="EMBL" id="JMIU01000001">
    <property type="protein sequence ID" value="KDN96111.1"/>
    <property type="molecule type" value="Genomic_DNA"/>
</dbReference>
<dbReference type="InterPro" id="IPR002577">
    <property type="entry name" value="HTH_HxlR"/>
</dbReference>
<name>A0A067A0H9_HYDMR</name>
<keyword evidence="3" id="KW-0804">Transcription</keyword>
<evidence type="ECO:0000256" key="2">
    <source>
        <dbReference type="ARBA" id="ARBA00023125"/>
    </source>
</evidence>